<name>A0A8H7Y071_PSICU</name>
<proteinExistence type="predicted"/>
<evidence type="ECO:0000313" key="2">
    <source>
        <dbReference type="EMBL" id="KAG5170067.1"/>
    </source>
</evidence>
<sequence>MSAGLICAYPLSGGYGPIPRFLYYILLIITLVFHKTKWLVDSTLGASMIFSSIAAVHALALDAAKGKATVDLDIIPVYAITGVGLVAAIPLMVWSKALREAETSARLLVFLWILVMFTGNMASLASIKKIPSPAPCDADACTAPVCNVTLPLRHTQQIVSVPFHRGLGPFATDTWATLFSWIAACLALTAAMFFLEQKRPLDIALAQLKTKAGSRRLRRKNANRIATCAVCAPPLAIGFCVGHIVVMEVAMLGPRGLPVGEDMTAIGQWGPLVGAAFATIASIIQWGFYEPEVKMASTRDVEQMRRVSQTDRAPGAGNGVFDTAMYFQEGYWWGRGADALPVMEHGGVKWIVRDGKLTRFEQLLEMSSVVVRDETRRCKYPLF</sequence>
<reference evidence="2" key="1">
    <citation type="submission" date="2021-02" db="EMBL/GenBank/DDBJ databases">
        <title>Psilocybe cubensis genome.</title>
        <authorList>
            <person name="Mckernan K.J."/>
            <person name="Crawford S."/>
            <person name="Trippe A."/>
            <person name="Kane L.T."/>
            <person name="Mclaughlin S."/>
        </authorList>
    </citation>
    <scope>NUCLEOTIDE SEQUENCE [LARGE SCALE GENOMIC DNA]</scope>
    <source>
        <strain evidence="2">MGC-MH-2018</strain>
    </source>
</reference>
<feature type="transmembrane region" description="Helical" evidence="1">
    <location>
        <begin position="43"/>
        <end position="63"/>
    </location>
</feature>
<keyword evidence="1" id="KW-0812">Transmembrane</keyword>
<feature type="transmembrane region" description="Helical" evidence="1">
    <location>
        <begin position="225"/>
        <end position="246"/>
    </location>
</feature>
<dbReference type="AlphaFoldDB" id="A0A8H7Y071"/>
<feature type="transmembrane region" description="Helical" evidence="1">
    <location>
        <begin position="75"/>
        <end position="95"/>
    </location>
</feature>
<accession>A0A8H7Y071</accession>
<feature type="transmembrane region" description="Helical" evidence="1">
    <location>
        <begin position="175"/>
        <end position="195"/>
    </location>
</feature>
<keyword evidence="1" id="KW-1133">Transmembrane helix</keyword>
<feature type="transmembrane region" description="Helical" evidence="1">
    <location>
        <begin position="107"/>
        <end position="127"/>
    </location>
</feature>
<dbReference type="OrthoDB" id="3021074at2759"/>
<evidence type="ECO:0000256" key="1">
    <source>
        <dbReference type="SAM" id="Phobius"/>
    </source>
</evidence>
<organism evidence="2">
    <name type="scientific">Psilocybe cubensis</name>
    <name type="common">Psychedelic mushroom</name>
    <name type="synonym">Stropharia cubensis</name>
    <dbReference type="NCBI Taxonomy" id="181762"/>
    <lineage>
        <taxon>Eukaryota</taxon>
        <taxon>Fungi</taxon>
        <taxon>Dikarya</taxon>
        <taxon>Basidiomycota</taxon>
        <taxon>Agaricomycotina</taxon>
        <taxon>Agaricomycetes</taxon>
        <taxon>Agaricomycetidae</taxon>
        <taxon>Agaricales</taxon>
        <taxon>Agaricineae</taxon>
        <taxon>Strophariaceae</taxon>
        <taxon>Psilocybe</taxon>
    </lineage>
</organism>
<gene>
    <name evidence="2" type="ORF">JR316_004451</name>
</gene>
<dbReference type="EMBL" id="JAFIQS010000004">
    <property type="protein sequence ID" value="KAG5170067.1"/>
    <property type="molecule type" value="Genomic_DNA"/>
</dbReference>
<protein>
    <submittedName>
        <fullName evidence="2">Uncharacterized protein</fullName>
    </submittedName>
</protein>
<feature type="transmembrane region" description="Helical" evidence="1">
    <location>
        <begin position="266"/>
        <end position="289"/>
    </location>
</feature>
<feature type="transmembrane region" description="Helical" evidence="1">
    <location>
        <begin position="20"/>
        <end position="36"/>
    </location>
</feature>
<keyword evidence="1" id="KW-0472">Membrane</keyword>
<comment type="caution">
    <text evidence="2">The sequence shown here is derived from an EMBL/GenBank/DDBJ whole genome shotgun (WGS) entry which is preliminary data.</text>
</comment>